<proteinExistence type="predicted"/>
<protein>
    <submittedName>
        <fullName evidence="1">Uncharacterized protein</fullName>
    </submittedName>
</protein>
<keyword evidence="2" id="KW-1185">Reference proteome</keyword>
<evidence type="ECO:0000313" key="1">
    <source>
        <dbReference type="EMBL" id="SHL79020.1"/>
    </source>
</evidence>
<dbReference type="EMBL" id="FRAC01000055">
    <property type="protein sequence ID" value="SHL79020.1"/>
    <property type="molecule type" value="Genomic_DNA"/>
</dbReference>
<dbReference type="AlphaFoldDB" id="A0A1M7DHT3"/>
<evidence type="ECO:0000313" key="2">
    <source>
        <dbReference type="Proteomes" id="UP000184386"/>
    </source>
</evidence>
<sequence>MNRPLPGKQLNNNCLPQGVAYPYSRCLYTVTAQKTNQGRDQASQIRVKYFFNALFQDRYCFCLR</sequence>
<name>A0A1M7DHT3_9FIRM</name>
<gene>
    <name evidence="1" type="ORF">SAMN02745136_05701</name>
</gene>
<reference evidence="1 2" key="1">
    <citation type="submission" date="2016-11" db="EMBL/GenBank/DDBJ databases">
        <authorList>
            <person name="Jaros S."/>
            <person name="Januszkiewicz K."/>
            <person name="Wedrychowicz H."/>
        </authorList>
    </citation>
    <scope>NUCLEOTIDE SEQUENCE [LARGE SCALE GENOMIC DNA]</scope>
    <source>
        <strain evidence="1 2">DSM 15929</strain>
    </source>
</reference>
<organism evidence="1 2">
    <name type="scientific">Anaerocolumna jejuensis DSM 15929</name>
    <dbReference type="NCBI Taxonomy" id="1121322"/>
    <lineage>
        <taxon>Bacteria</taxon>
        <taxon>Bacillati</taxon>
        <taxon>Bacillota</taxon>
        <taxon>Clostridia</taxon>
        <taxon>Lachnospirales</taxon>
        <taxon>Lachnospiraceae</taxon>
        <taxon>Anaerocolumna</taxon>
    </lineage>
</organism>
<dbReference type="Proteomes" id="UP000184386">
    <property type="component" value="Unassembled WGS sequence"/>
</dbReference>
<accession>A0A1M7DHT3</accession>